<proteinExistence type="predicted"/>
<evidence type="ECO:0000313" key="2">
    <source>
        <dbReference type="Proteomes" id="UP000563050"/>
    </source>
</evidence>
<dbReference type="EMBL" id="JACHXQ010000001">
    <property type="protein sequence ID" value="MBB3183020.1"/>
    <property type="molecule type" value="Genomic_DNA"/>
</dbReference>
<dbReference type="Proteomes" id="UP000563050">
    <property type="component" value="Unassembled WGS sequence"/>
</dbReference>
<dbReference type="AlphaFoldDB" id="A0A7W5GXU7"/>
<accession>A0A7W5GXU7</accession>
<comment type="caution">
    <text evidence="1">The sequence shown here is derived from an EMBL/GenBank/DDBJ whole genome shotgun (WGS) entry which is preliminary data.</text>
</comment>
<protein>
    <submittedName>
        <fullName evidence="1">Uncharacterized protein</fullName>
    </submittedName>
</protein>
<organism evidence="1 2">
    <name type="scientific">Halomonas fontilapidosi</name>
    <dbReference type="NCBI Taxonomy" id="616675"/>
    <lineage>
        <taxon>Bacteria</taxon>
        <taxon>Pseudomonadati</taxon>
        <taxon>Pseudomonadota</taxon>
        <taxon>Gammaproteobacteria</taxon>
        <taxon>Oceanospirillales</taxon>
        <taxon>Halomonadaceae</taxon>
        <taxon>Halomonas</taxon>
    </lineage>
</organism>
<dbReference type="RefSeq" id="WP_040186155.1">
    <property type="nucleotide sequence ID" value="NZ_JACHXQ010000001.1"/>
</dbReference>
<reference evidence="1 2" key="1">
    <citation type="submission" date="2020-08" db="EMBL/GenBank/DDBJ databases">
        <title>Genomic Encyclopedia of Type Strains, Phase III (KMG-III): the genomes of soil and plant-associated and newly described type strains.</title>
        <authorList>
            <person name="Whitman W."/>
        </authorList>
    </citation>
    <scope>NUCLEOTIDE SEQUENCE [LARGE SCALE GENOMIC DNA]</scope>
    <source>
        <strain evidence="1 2">CECT 7341</strain>
    </source>
</reference>
<name>A0A7W5GXU7_9GAMM</name>
<sequence length="136" mass="14808">MTPERPRLRTTVVFLQVSFQAIKHSMAGKASDGLPCWLDGRMLTMLCRDLKACRDQAAGQGDAHQALETACSQCDALLGHCPGGLDSTLCHHHLDAILAGLQRALAALPLPPAEQAPTGLWYSATRHLREGWRRLS</sequence>
<evidence type="ECO:0000313" key="1">
    <source>
        <dbReference type="EMBL" id="MBB3183020.1"/>
    </source>
</evidence>
<gene>
    <name evidence="1" type="ORF">FHR95_000544</name>
</gene>
<keyword evidence="2" id="KW-1185">Reference proteome</keyword>